<feature type="region of interest" description="Disordered" evidence="1">
    <location>
        <begin position="148"/>
        <end position="251"/>
    </location>
</feature>
<proteinExistence type="predicted"/>
<dbReference type="SUPFAM" id="SSF46785">
    <property type="entry name" value="Winged helix' DNA-binding domain"/>
    <property type="match status" value="1"/>
</dbReference>
<evidence type="ECO:0000313" key="2">
    <source>
        <dbReference type="EMBL" id="GAA4989844.1"/>
    </source>
</evidence>
<comment type="caution">
    <text evidence="2">The sequence shown here is derived from an EMBL/GenBank/DDBJ whole genome shotgun (WGS) entry which is preliminary data.</text>
</comment>
<organism evidence="2 3">
    <name type="scientific">Yinghuangia aomiensis</name>
    <dbReference type="NCBI Taxonomy" id="676205"/>
    <lineage>
        <taxon>Bacteria</taxon>
        <taxon>Bacillati</taxon>
        <taxon>Actinomycetota</taxon>
        <taxon>Actinomycetes</taxon>
        <taxon>Kitasatosporales</taxon>
        <taxon>Streptomycetaceae</taxon>
        <taxon>Yinghuangia</taxon>
    </lineage>
</organism>
<sequence length="471" mass="50669">METTRGRVTQDGHSWMQAGHWVVGSGCYVPLRSHGPRAMNVTTLRVAQELAALSPCRPGVEFLARRLKMSERAVEYHLGMLRESGLLVYIEKGTRYRGKAARASEFALVIPPAYDAALGIRTTGEGPTRRMTGIAEAGRDLVARLARKASRKVRAPRTAATVPGTGPVAKPQVNVPEETLAGGETDGSGAAVDHSGRCTPMQARTSGSSTGLSPVVPLETGLASGTHDHAPGTDTTTAPSTAAEQQTAPCEPRRRALNKVGRRFHLAAALVREISWLAKASVPRVAWVVGEVSDAGWTCAEVAAWLATVDAPAAGARRPSGLLASRLRGVTTLRGWRTAAERAVQVEHWRDSARAARARHAEHVWMSGTWQLPVTAEPAADVESAFASVDQARDGVDGATVHHVDDQVLELEDLTRDEVLQLRRLGEQDHDAVLSTIDLMGEAFARRLYTNRLVDWVLHKQRTAAPAAVAW</sequence>
<evidence type="ECO:0000313" key="3">
    <source>
        <dbReference type="Proteomes" id="UP001500466"/>
    </source>
</evidence>
<evidence type="ECO:0000256" key="1">
    <source>
        <dbReference type="SAM" id="MobiDB-lite"/>
    </source>
</evidence>
<gene>
    <name evidence="2" type="ORF">GCM10023205_71310</name>
</gene>
<evidence type="ECO:0008006" key="4">
    <source>
        <dbReference type="Google" id="ProtNLM"/>
    </source>
</evidence>
<dbReference type="PROSITE" id="PS51257">
    <property type="entry name" value="PROKAR_LIPOPROTEIN"/>
    <property type="match status" value="1"/>
</dbReference>
<keyword evidence="3" id="KW-1185">Reference proteome</keyword>
<feature type="compositionally biased region" description="Polar residues" evidence="1">
    <location>
        <begin position="233"/>
        <end position="248"/>
    </location>
</feature>
<dbReference type="InterPro" id="IPR036388">
    <property type="entry name" value="WH-like_DNA-bd_sf"/>
</dbReference>
<accession>A0ABP9I701</accession>
<dbReference type="InterPro" id="IPR036390">
    <property type="entry name" value="WH_DNA-bd_sf"/>
</dbReference>
<protein>
    <recommendedName>
        <fullName evidence="4">Helix-turn-helix domain-containing protein</fullName>
    </recommendedName>
</protein>
<reference evidence="3" key="1">
    <citation type="journal article" date="2019" name="Int. J. Syst. Evol. Microbiol.">
        <title>The Global Catalogue of Microorganisms (GCM) 10K type strain sequencing project: providing services to taxonomists for standard genome sequencing and annotation.</title>
        <authorList>
            <consortium name="The Broad Institute Genomics Platform"/>
            <consortium name="The Broad Institute Genome Sequencing Center for Infectious Disease"/>
            <person name="Wu L."/>
            <person name="Ma J."/>
        </authorList>
    </citation>
    <scope>NUCLEOTIDE SEQUENCE [LARGE SCALE GENOMIC DNA]</scope>
    <source>
        <strain evidence="3">JCM 17986</strain>
    </source>
</reference>
<name>A0ABP9I701_9ACTN</name>
<dbReference type="Gene3D" id="1.10.10.10">
    <property type="entry name" value="Winged helix-like DNA-binding domain superfamily/Winged helix DNA-binding domain"/>
    <property type="match status" value="1"/>
</dbReference>
<dbReference type="Proteomes" id="UP001500466">
    <property type="component" value="Unassembled WGS sequence"/>
</dbReference>
<feature type="compositionally biased region" description="Polar residues" evidence="1">
    <location>
        <begin position="202"/>
        <end position="212"/>
    </location>
</feature>
<dbReference type="EMBL" id="BAABHS010000038">
    <property type="protein sequence ID" value="GAA4989844.1"/>
    <property type="molecule type" value="Genomic_DNA"/>
</dbReference>